<dbReference type="HOGENOM" id="CLU_2394154_0_0_4"/>
<evidence type="ECO:0000313" key="2">
    <source>
        <dbReference type="Proteomes" id="UP000001739"/>
    </source>
</evidence>
<dbReference type="EMBL" id="CP001052">
    <property type="protein sequence ID" value="ACD15275.1"/>
    <property type="molecule type" value="Genomic_DNA"/>
</dbReference>
<proteinExistence type="predicted"/>
<gene>
    <name evidence="1" type="ordered locus">Bphyt_0853</name>
</gene>
<dbReference type="AlphaFoldDB" id="B2T0H0"/>
<protein>
    <submittedName>
        <fullName evidence="1">Uncharacterized protein</fullName>
    </submittedName>
</protein>
<dbReference type="KEGG" id="bpy:Bphyt_0853"/>
<dbReference type="Proteomes" id="UP000001739">
    <property type="component" value="Chromosome 1"/>
</dbReference>
<evidence type="ECO:0000313" key="1">
    <source>
        <dbReference type="EMBL" id="ACD15275.1"/>
    </source>
</evidence>
<name>B2T0H0_PARPJ</name>
<reference evidence="1 2" key="1">
    <citation type="journal article" date="2011" name="J. Bacteriol.">
        <title>Complete genome sequence of the plant growth-promoting endophyte Burkholderia phytofirmans strain PsJN.</title>
        <authorList>
            <person name="Weilharter A."/>
            <person name="Mitter B."/>
            <person name="Shin M.V."/>
            <person name="Chain P.S."/>
            <person name="Nowak J."/>
            <person name="Sessitsch A."/>
        </authorList>
    </citation>
    <scope>NUCLEOTIDE SEQUENCE [LARGE SCALE GENOMIC DNA]</scope>
    <source>
        <strain evidence="2">DSM 17436 / LMG 22146 / PsJN</strain>
    </source>
</reference>
<accession>B2T0H0</accession>
<organism evidence="1 2">
    <name type="scientific">Paraburkholderia phytofirmans (strain DSM 17436 / LMG 22146 / PsJN)</name>
    <name type="common">Burkholderia phytofirmans</name>
    <dbReference type="NCBI Taxonomy" id="398527"/>
    <lineage>
        <taxon>Bacteria</taxon>
        <taxon>Pseudomonadati</taxon>
        <taxon>Pseudomonadota</taxon>
        <taxon>Betaproteobacteria</taxon>
        <taxon>Burkholderiales</taxon>
        <taxon>Burkholderiaceae</taxon>
        <taxon>Paraburkholderia</taxon>
    </lineage>
</organism>
<sequence>MGQHEFFLAIIDMVSVDGGQSKLTSNFWTKVCGLYVTGPFSAHTFGSVMWLIAPRWQRVLGGATGPLLKAAWRTEVASSGSHPGGLSCPQLFL</sequence>